<proteinExistence type="predicted"/>
<name>A0A1F7F935_UNCRA</name>
<dbReference type="EMBL" id="MFYX01000098">
    <property type="protein sequence ID" value="OGK03037.1"/>
    <property type="molecule type" value="Genomic_DNA"/>
</dbReference>
<protein>
    <submittedName>
        <fullName evidence="1">Nucleotidyltransferase</fullName>
    </submittedName>
</protein>
<evidence type="ECO:0000313" key="2">
    <source>
        <dbReference type="Proteomes" id="UP000179243"/>
    </source>
</evidence>
<sequence length="307" mass="34195">MAKPTLVIMAAGIGNRYGGLKQMDPVGPSGELIIDYSVYDALKAGFSKIVFIIRKSFEADFRDIVGKKIEKKTDVDYVFQELDSLLPPGVTVPKDRQKPWGTGHAVLTSKHCVSIPFAVINADDYYGSHSFKVLGDYLNTAADADGVFDYSMVGFVLKNTLSDHGYVARGVCTANEQGYLKDIHERTRIEKIDAAVKYTEDGERWIELSPESIVSMNMWGFTPSLFEALEKGFKDFYAENFGKPKAEFFLPTVVDALVQAGKARVKILPCPDKWYGVTYKQDHVLVKAAMAQFVASGVYPKNIWERS</sequence>
<dbReference type="AlphaFoldDB" id="A0A1F7F935"/>
<reference evidence="1 2" key="1">
    <citation type="journal article" date="2016" name="Nat. Commun.">
        <title>Thousands of microbial genomes shed light on interconnected biogeochemical processes in an aquifer system.</title>
        <authorList>
            <person name="Anantharaman K."/>
            <person name="Brown C.T."/>
            <person name="Hug L.A."/>
            <person name="Sharon I."/>
            <person name="Castelle C.J."/>
            <person name="Probst A.J."/>
            <person name="Thomas B.C."/>
            <person name="Singh A."/>
            <person name="Wilkins M.J."/>
            <person name="Karaoz U."/>
            <person name="Brodie E.L."/>
            <person name="Williams K.H."/>
            <person name="Hubbard S.S."/>
            <person name="Banfield J.F."/>
        </authorList>
    </citation>
    <scope>NUCLEOTIDE SEQUENCE [LARGE SCALE GENOMIC DNA]</scope>
</reference>
<dbReference type="Gene3D" id="3.90.550.10">
    <property type="entry name" value="Spore Coat Polysaccharide Biosynthesis Protein SpsA, Chain A"/>
    <property type="match status" value="1"/>
</dbReference>
<organism evidence="1 2">
    <name type="scientific">Candidatus Raymondbacteria bacterium RIFOXYD12_FULL_49_13</name>
    <dbReference type="NCBI Taxonomy" id="1817890"/>
    <lineage>
        <taxon>Bacteria</taxon>
        <taxon>Raymondiibacteriota</taxon>
    </lineage>
</organism>
<comment type="caution">
    <text evidence="1">The sequence shown here is derived from an EMBL/GenBank/DDBJ whole genome shotgun (WGS) entry which is preliminary data.</text>
</comment>
<evidence type="ECO:0000313" key="1">
    <source>
        <dbReference type="EMBL" id="OGK03037.1"/>
    </source>
</evidence>
<dbReference type="SUPFAM" id="SSF53448">
    <property type="entry name" value="Nucleotide-diphospho-sugar transferases"/>
    <property type="match status" value="1"/>
</dbReference>
<keyword evidence="1" id="KW-0808">Transferase</keyword>
<dbReference type="Proteomes" id="UP000179243">
    <property type="component" value="Unassembled WGS sequence"/>
</dbReference>
<dbReference type="GO" id="GO:0016740">
    <property type="term" value="F:transferase activity"/>
    <property type="evidence" value="ECO:0007669"/>
    <property type="project" value="UniProtKB-KW"/>
</dbReference>
<accession>A0A1F7F935</accession>
<dbReference type="InterPro" id="IPR029044">
    <property type="entry name" value="Nucleotide-diphossugar_trans"/>
</dbReference>
<gene>
    <name evidence="1" type="ORF">A2519_21330</name>
</gene>